<proteinExistence type="predicted"/>
<sequence>MFPFGARQNGILYRLNGITAHIEVEQIMQGLGHHHIAVEIQGAVDRQVLHHQAEKCSIRNMGQAAILAEVHLDFDIIQTAAAGCELLVGIVDSFPPEGIVHEVEIDICVVGTDGFHQCMNLLGIAGIGGKDDGDVAYC</sequence>
<name>C0ERI3_NEIFL</name>
<keyword evidence="2" id="KW-1185">Reference proteome</keyword>
<protein>
    <submittedName>
        <fullName evidence="1">Uncharacterized protein</fullName>
    </submittedName>
</protein>
<accession>C0ERI3</accession>
<comment type="caution">
    <text evidence="1">The sequence shown here is derived from an EMBL/GenBank/DDBJ whole genome shotgun (WGS) entry which is preliminary data.</text>
</comment>
<organism evidence="1 2">
    <name type="scientific">Neisseria flavescens NRL30031/H210</name>
    <dbReference type="NCBI Taxonomy" id="546264"/>
    <lineage>
        <taxon>Bacteria</taxon>
        <taxon>Pseudomonadati</taxon>
        <taxon>Pseudomonadota</taxon>
        <taxon>Betaproteobacteria</taxon>
        <taxon>Neisseriales</taxon>
        <taxon>Neisseriaceae</taxon>
        <taxon>Neisseria</taxon>
    </lineage>
</organism>
<dbReference type="AlphaFoldDB" id="C0ERI3"/>
<evidence type="ECO:0000313" key="2">
    <source>
        <dbReference type="Proteomes" id="UP000004457"/>
    </source>
</evidence>
<gene>
    <name evidence="1" type="ORF">NEIFLAOT_02585</name>
</gene>
<reference evidence="1 2" key="1">
    <citation type="submission" date="2009-01" db="EMBL/GenBank/DDBJ databases">
        <authorList>
            <person name="Fulton L."/>
            <person name="Clifton S."/>
            <person name="Chinwalla A.T."/>
            <person name="Mitreva M."/>
            <person name="Sodergren E."/>
            <person name="Weinstock G."/>
            <person name="Clifton S."/>
            <person name="Dooling D.J."/>
            <person name="Fulton B."/>
            <person name="Minx P."/>
            <person name="Pepin K.H."/>
            <person name="Johnson M."/>
            <person name="Bhonagiri V."/>
            <person name="Nash W.E."/>
            <person name="Mardis E.R."/>
            <person name="Wilson R.K."/>
        </authorList>
    </citation>
    <scope>NUCLEOTIDE SEQUENCE [LARGE SCALE GENOMIC DNA]</scope>
    <source>
        <strain evidence="1 2">NRL30031/H210</strain>
    </source>
</reference>
<dbReference type="Proteomes" id="UP000004457">
    <property type="component" value="Unassembled WGS sequence"/>
</dbReference>
<dbReference type="EMBL" id="ACEN01000117">
    <property type="protein sequence ID" value="EEG32351.1"/>
    <property type="molecule type" value="Genomic_DNA"/>
</dbReference>
<evidence type="ECO:0000313" key="1">
    <source>
        <dbReference type="EMBL" id="EEG32351.1"/>
    </source>
</evidence>